<dbReference type="GeneID" id="103316449"/>
<dbReference type="AlphaFoldDB" id="A0A7M7LUH7"/>
<dbReference type="EnsemblMetazoa" id="XM_008210078">
    <property type="protein sequence ID" value="XP_008208300"/>
    <property type="gene ID" value="LOC103316449"/>
</dbReference>
<name>A0A7M7LUH7_NASVI</name>
<dbReference type="RefSeq" id="XP_008208300.1">
    <property type="nucleotide sequence ID" value="XM_008210078.3"/>
</dbReference>
<keyword evidence="1" id="KW-0472">Membrane</keyword>
<evidence type="ECO:0000256" key="1">
    <source>
        <dbReference type="SAM" id="Phobius"/>
    </source>
</evidence>
<protein>
    <submittedName>
        <fullName evidence="2">Uncharacterized protein</fullName>
    </submittedName>
</protein>
<dbReference type="SMR" id="A0A7M7LUH7"/>
<keyword evidence="1" id="KW-1133">Transmembrane helix</keyword>
<accession>A0A7M7LUH7</accession>
<dbReference type="Proteomes" id="UP000002358">
    <property type="component" value="Chromosome 1"/>
</dbReference>
<evidence type="ECO:0000313" key="3">
    <source>
        <dbReference type="Proteomes" id="UP000002358"/>
    </source>
</evidence>
<keyword evidence="1" id="KW-0812">Transmembrane</keyword>
<dbReference type="KEGG" id="nvi:103316449"/>
<proteinExistence type="predicted"/>
<sequence length="105" mass="12134">MYSSNPNSNLNYAYLGNLLYGVNCEEETKNIEGMKNLTFWFVLCKQKINTEEVTCTLLFYHVSLYEKIILSILIVQGILLLLLLLSWLFQQVSDSSENVFKAVRT</sequence>
<organism evidence="2 3">
    <name type="scientific">Nasonia vitripennis</name>
    <name type="common">Parasitic wasp</name>
    <dbReference type="NCBI Taxonomy" id="7425"/>
    <lineage>
        <taxon>Eukaryota</taxon>
        <taxon>Metazoa</taxon>
        <taxon>Ecdysozoa</taxon>
        <taxon>Arthropoda</taxon>
        <taxon>Hexapoda</taxon>
        <taxon>Insecta</taxon>
        <taxon>Pterygota</taxon>
        <taxon>Neoptera</taxon>
        <taxon>Endopterygota</taxon>
        <taxon>Hymenoptera</taxon>
        <taxon>Apocrita</taxon>
        <taxon>Proctotrupomorpha</taxon>
        <taxon>Chalcidoidea</taxon>
        <taxon>Pteromalidae</taxon>
        <taxon>Pteromalinae</taxon>
        <taxon>Nasonia</taxon>
    </lineage>
</organism>
<keyword evidence="3" id="KW-1185">Reference proteome</keyword>
<evidence type="ECO:0000313" key="2">
    <source>
        <dbReference type="EnsemblMetazoa" id="XP_008208300"/>
    </source>
</evidence>
<feature type="transmembrane region" description="Helical" evidence="1">
    <location>
        <begin position="68"/>
        <end position="89"/>
    </location>
</feature>
<reference evidence="2" key="1">
    <citation type="submission" date="2021-01" db="UniProtKB">
        <authorList>
            <consortium name="EnsemblMetazoa"/>
        </authorList>
    </citation>
    <scope>IDENTIFICATION</scope>
</reference>
<dbReference type="InParanoid" id="A0A7M7LUH7"/>